<comment type="similarity">
    <text evidence="1">Belongs to the MAF1 family.</text>
</comment>
<dbReference type="AlphaFoldDB" id="A0A8T2USW5"/>
<keyword evidence="1" id="KW-0539">Nucleus</keyword>
<keyword evidence="1" id="KW-0804">Transcription</keyword>
<dbReference type="InterPro" id="IPR038564">
    <property type="entry name" value="Maf1_sf"/>
</dbReference>
<dbReference type="GO" id="GO:0016480">
    <property type="term" value="P:negative regulation of transcription by RNA polymerase III"/>
    <property type="evidence" value="ECO:0007669"/>
    <property type="project" value="UniProtKB-UniRule"/>
</dbReference>
<name>A0A8T2USW5_CERRI</name>
<reference evidence="2" key="1">
    <citation type="submission" date="2021-08" db="EMBL/GenBank/DDBJ databases">
        <title>WGS assembly of Ceratopteris richardii.</title>
        <authorList>
            <person name="Marchant D.B."/>
            <person name="Chen G."/>
            <person name="Jenkins J."/>
            <person name="Shu S."/>
            <person name="Leebens-Mack J."/>
            <person name="Grimwood J."/>
            <person name="Schmutz J."/>
            <person name="Soltis P."/>
            <person name="Soltis D."/>
            <person name="Chen Z.-H."/>
        </authorList>
    </citation>
    <scope>NUCLEOTIDE SEQUENCE</scope>
    <source>
        <strain evidence="2">Whitten #5841</strain>
        <tissue evidence="2">Leaf</tissue>
    </source>
</reference>
<keyword evidence="1" id="KW-0805">Transcription regulation</keyword>
<dbReference type="InterPro" id="IPR015257">
    <property type="entry name" value="Maf1"/>
</dbReference>
<dbReference type="PANTHER" id="PTHR22504">
    <property type="entry name" value="REPRESSOR OF RNA POLYMERASE III TRANSCRIPTION MAF1"/>
    <property type="match status" value="1"/>
</dbReference>
<evidence type="ECO:0000256" key="1">
    <source>
        <dbReference type="PIRNR" id="PIRNR037240"/>
    </source>
</evidence>
<evidence type="ECO:0000313" key="2">
    <source>
        <dbReference type="EMBL" id="KAH7435229.1"/>
    </source>
</evidence>
<gene>
    <name evidence="2" type="ORF">KP509_06G055100</name>
</gene>
<comment type="subcellular location">
    <subcellularLocation>
        <location evidence="1">Nucleus</location>
    </subcellularLocation>
</comment>
<dbReference type="Gene3D" id="3.40.1000.50">
    <property type="entry name" value="Repressor of RNA polymerase III transcription Maf1"/>
    <property type="match status" value="1"/>
</dbReference>
<dbReference type="GO" id="GO:0000994">
    <property type="term" value="F:RNA polymerase III core binding"/>
    <property type="evidence" value="ECO:0007669"/>
    <property type="project" value="TreeGrafter"/>
</dbReference>
<protein>
    <recommendedName>
        <fullName evidence="1">Repressor of RNA polymerase III transcription</fullName>
    </recommendedName>
</protein>
<accession>A0A8T2USW5</accession>
<dbReference type="OMA" id="DKVCRKT"/>
<sequence>MKFLEYTPLARINAYLSTVNLGDSLLKGHLEAYSCKGAGLDKKHFRELEQEVIDSLVSSPSNLSISPVGPLSSSTSRKTFIYLVLAMNQVYPDYDFRLLHPSSFEKEDFESVKLNVDNYLLETAKVWACEFGEDSSLCNVIWEAIDEVIVIEDCDVYCYKPESENDDFTDRGTIWSFSYFFYNRKLKRILCFCCQCLSKLAIDDDSLEDICSEEETEYYFEGMDMD</sequence>
<evidence type="ECO:0000313" key="3">
    <source>
        <dbReference type="Proteomes" id="UP000825935"/>
    </source>
</evidence>
<comment type="caution">
    <text evidence="2">The sequence shown here is derived from an EMBL/GenBank/DDBJ whole genome shotgun (WGS) entry which is preliminary data.</text>
</comment>
<dbReference type="EMBL" id="CM035411">
    <property type="protein sequence ID" value="KAH7435228.1"/>
    <property type="molecule type" value="Genomic_DNA"/>
</dbReference>
<dbReference type="PANTHER" id="PTHR22504:SF0">
    <property type="entry name" value="REPRESSOR OF RNA POLYMERASE III TRANSCRIPTION MAF1 HOMOLOG"/>
    <property type="match status" value="1"/>
</dbReference>
<keyword evidence="3" id="KW-1185">Reference proteome</keyword>
<proteinExistence type="inferred from homology"/>
<dbReference type="GO" id="GO:0005634">
    <property type="term" value="C:nucleus"/>
    <property type="evidence" value="ECO:0007669"/>
    <property type="project" value="UniProtKB-SubCell"/>
</dbReference>
<dbReference type="Proteomes" id="UP000825935">
    <property type="component" value="Chromosome 6"/>
</dbReference>
<organism evidence="2 3">
    <name type="scientific">Ceratopteris richardii</name>
    <name type="common">Triangle waterfern</name>
    <dbReference type="NCBI Taxonomy" id="49495"/>
    <lineage>
        <taxon>Eukaryota</taxon>
        <taxon>Viridiplantae</taxon>
        <taxon>Streptophyta</taxon>
        <taxon>Embryophyta</taxon>
        <taxon>Tracheophyta</taxon>
        <taxon>Polypodiopsida</taxon>
        <taxon>Polypodiidae</taxon>
        <taxon>Polypodiales</taxon>
        <taxon>Pteridineae</taxon>
        <taxon>Pteridaceae</taxon>
        <taxon>Parkerioideae</taxon>
        <taxon>Ceratopteris</taxon>
    </lineage>
</organism>
<dbReference type="EMBL" id="CM035411">
    <property type="protein sequence ID" value="KAH7435229.1"/>
    <property type="molecule type" value="Genomic_DNA"/>
</dbReference>
<dbReference type="Pfam" id="PF09174">
    <property type="entry name" value="Maf1"/>
    <property type="match status" value="1"/>
</dbReference>
<keyword evidence="1" id="KW-0678">Repressor</keyword>
<dbReference type="PIRSF" id="PIRSF037240">
    <property type="entry name" value="RNA_polIII_Trep_MAF1"/>
    <property type="match status" value="1"/>
</dbReference>
<dbReference type="OrthoDB" id="277029at2759"/>